<proteinExistence type="predicted"/>
<evidence type="ECO:0000256" key="1">
    <source>
        <dbReference type="PROSITE-ProRule" id="PRU00473"/>
    </source>
</evidence>
<organism evidence="3 4">
    <name type="scientific">Aliivibrio fischeri (strain MJ11)</name>
    <name type="common">Vibrio fischeri</name>
    <dbReference type="NCBI Taxonomy" id="388396"/>
    <lineage>
        <taxon>Bacteria</taxon>
        <taxon>Pseudomonadati</taxon>
        <taxon>Pseudomonadota</taxon>
        <taxon>Gammaproteobacteria</taxon>
        <taxon>Vibrionales</taxon>
        <taxon>Vibrionaceae</taxon>
        <taxon>Aliivibrio</taxon>
    </lineage>
</organism>
<protein>
    <submittedName>
        <fullName evidence="3">OmpA family protein</fullName>
    </submittedName>
</protein>
<dbReference type="EMBL" id="CP001133">
    <property type="protein sequence ID" value="ACH64456.1"/>
    <property type="molecule type" value="Genomic_DNA"/>
</dbReference>
<evidence type="ECO:0000313" key="3">
    <source>
        <dbReference type="EMBL" id="ACH64456.1"/>
    </source>
</evidence>
<reference evidence="4" key="1">
    <citation type="submission" date="2008-08" db="EMBL/GenBank/DDBJ databases">
        <title>Complete sequence of Vibrio fischeri strain MJ11.</title>
        <authorList>
            <person name="Mandel M.J."/>
            <person name="Stabb E.V."/>
            <person name="Ruby E.G."/>
            <person name="Ferriera S."/>
            <person name="Johnson J."/>
            <person name="Kravitz S."/>
            <person name="Beeson K."/>
            <person name="Sutton G."/>
            <person name="Rogers Y.-H."/>
            <person name="Friedman R."/>
            <person name="Frazier M."/>
            <person name="Venter J.C."/>
        </authorList>
    </citation>
    <scope>NUCLEOTIDE SEQUENCE [LARGE SCALE GENOMIC DNA]</scope>
    <source>
        <strain evidence="4">MJ11</strain>
    </source>
</reference>
<name>B5EUL6_ALIFM</name>
<dbReference type="Proteomes" id="UP000001857">
    <property type="component" value="Chromosome II"/>
</dbReference>
<keyword evidence="1" id="KW-0472">Membrane</keyword>
<dbReference type="PROSITE" id="PS51123">
    <property type="entry name" value="OMPA_2"/>
    <property type="match status" value="1"/>
</dbReference>
<dbReference type="InterPro" id="IPR050330">
    <property type="entry name" value="Bact_OuterMem_StrucFunc"/>
</dbReference>
<dbReference type="GO" id="GO:0016020">
    <property type="term" value="C:membrane"/>
    <property type="evidence" value="ECO:0007669"/>
    <property type="project" value="UniProtKB-UniRule"/>
</dbReference>
<sequence>MASNDNSHTYLMGRLYSRDGVATSRYYPMPYETFALQSEEGKGGDEHSNHCPLIASGANGELSNLSDTANKTGELVRTPLALSAVKKKGEDGSVSQKMLFFPSYLVPMAQVSYQTTDSTDWMGDLYTSLEAYTKNDDCAVQLKLRSVSVAENCLLLPDDKLTAEQLEKNTYFKNYSKWLSNYKPSHVTLIEVPQFYTIQVYFSSKLFEKAHITLSDFSETLVISGNMKGKASAHPVSTVEEVRVKYYRAEENNDEKTSNYVAIEDETTSYVATFWIESESVLTLSELDQYCRIDVSFEHFDEDLLDSVESKGIPSKYSLTEKALALPIHTSAGRTSVVNGDPISVEEALINHAPQHYQHLVKTFTKQPYGDPSVLAMEAQNGSPTVPEQVWSVLQNNKSLLEVTAGSLEKGLSWLMLAKVTAAATSAFPKSHETDATMEKMADTVNKVTGITVAVAGVMGTLNKMHDSCNNSLTRLSHNATNAFNTLVFGEHVSLQTAVITHLNQLPGVNINLDSFRPFLDGAGKLGGMLLDKPLSVLEIVYGFNEAVKANDNADKAYAKLFETTQKYSLSTLSVSNDRLQEAAIPRDSEEAIKEQQNAYDQAVDSMRAKLAQLVVKDQKHHVETVGFSEFQLRLDATMFDFDSHEIQPDFSGASTPFQSIAEELKKLSGAPFVIMIIGHTCSIGSEAYNLELSKQRAVAVKNSIIDALSDEKYKSIWSDLLVVKGEGESTPLPGNNNETEEERKLNRRVEIVFVFSSSVEYPACRSGLIMLEKAAKLNVLKAMKANDTTIGAINTSIDAVLGGAASAFPPAGVLLAAKQTASIAMDIDALFDDKNEAKFAAEMTSLRYQDVMAIQEYLASPEGNSIFKVHLSAYLKRMMAFNGLLRLISFYQLDKAQQKSNQLSGGVYEATSNLAAENKNSMTFADLNIRGYISKYIINDDWDIDISLVGIEHLDEQWLEQNGYNANIKSKFSAPAFIAEWLTVGGHTISTLSNNEQAEKARSKASQFQNYFPVHYIASENDSHFESLVAEAIPFDLDKDIFTKIEVFVRRPYKLKKDDCPSKDNWIPFKEYYKTNKYSLTPFDNIRVIALLDSNKVKGKKGNFTAFPVTLNVKSLSKNEGAWTFSDSVASSHTEYVRYLSPNEFSKDEKTLIWGDDQEPLIGVVIEPSYYFGKQKVFGIRPIADYDSSIMKSLFDSTEKSTASGGCHYLSYYLELFVEGRKKTEHKLPLYDSAYGATKVSQFNVTLSPSRTYQFTKDFETFGPEKHADGNFYDESFLKAPSGKSNEIKYLKLFDEPKATIYLTQQYKQIDDSSDDADKNDPLVKRNKRLLRGKIGQFDWNEWTSITLLIRSKHVEINEKSWSEAKLDPNKTEVNVDLISEGFFSNIPRKLGEIKSVYRLGTIVNKGEKYTFDEVTSLKEDELSSSLQGFVKRFGNLDSDELKEFALDSLFGKEEKTDIFVAVEELKYINFFGHEVNGLMPMLASRDGMLTASFNAVINGPKGSGLQGCDSNTITLYDSAPETIPSNWLSLVDQVKEVSRAKEASELQDDKTVAEFKKSQLTSHIPNYNLQQWIKAGNGKFLTTNLNKRHDNLIDDWVG</sequence>
<dbReference type="InterPro" id="IPR006665">
    <property type="entry name" value="OmpA-like"/>
</dbReference>
<accession>B5EUL6</accession>
<dbReference type="RefSeq" id="WP_012535527.1">
    <property type="nucleotide sequence ID" value="NC_011186.1"/>
</dbReference>
<evidence type="ECO:0000259" key="2">
    <source>
        <dbReference type="PROSITE" id="PS51123"/>
    </source>
</evidence>
<dbReference type="CDD" id="cd07185">
    <property type="entry name" value="OmpA_C-like"/>
    <property type="match status" value="1"/>
</dbReference>
<evidence type="ECO:0000313" key="4">
    <source>
        <dbReference type="Proteomes" id="UP000001857"/>
    </source>
</evidence>
<dbReference type="InterPro" id="IPR036737">
    <property type="entry name" value="OmpA-like_sf"/>
</dbReference>
<gene>
    <name evidence="3" type="ordered locus">VFMJ11_A0835</name>
</gene>
<dbReference type="Pfam" id="PF00691">
    <property type="entry name" value="OmpA"/>
    <property type="match status" value="1"/>
</dbReference>
<dbReference type="PANTHER" id="PTHR30329">
    <property type="entry name" value="STATOR ELEMENT OF FLAGELLAR MOTOR COMPLEX"/>
    <property type="match status" value="1"/>
</dbReference>
<dbReference type="HOGENOM" id="CLU_245048_0_0_6"/>
<dbReference type="Gene3D" id="3.30.1330.60">
    <property type="entry name" value="OmpA-like domain"/>
    <property type="match status" value="1"/>
</dbReference>
<dbReference type="SUPFAM" id="SSF103088">
    <property type="entry name" value="OmpA-like"/>
    <property type="match status" value="1"/>
</dbReference>
<reference evidence="3 4" key="2">
    <citation type="journal article" date="2009" name="Nature">
        <title>A single regulatory gene is sufficient to alter bacterial host range.</title>
        <authorList>
            <person name="Mandel M.J."/>
            <person name="Wollenberg M.S."/>
            <person name="Stabb E.V."/>
            <person name="Visick K.L."/>
            <person name="Ruby E.G."/>
        </authorList>
    </citation>
    <scope>NUCLEOTIDE SEQUENCE [LARGE SCALE GENOMIC DNA]</scope>
    <source>
        <strain evidence="3 4">MJ11</strain>
    </source>
</reference>
<dbReference type="PANTHER" id="PTHR30329:SF21">
    <property type="entry name" value="LIPOPROTEIN YIAD-RELATED"/>
    <property type="match status" value="1"/>
</dbReference>
<feature type="domain" description="OmpA-like" evidence="2">
    <location>
        <begin position="627"/>
        <end position="758"/>
    </location>
</feature>
<dbReference type="KEGG" id="vfm:VFMJ11_A0835"/>